<organism evidence="2 3">
    <name type="scientific">Fuscibacter oryzae</name>
    <dbReference type="NCBI Taxonomy" id="2803939"/>
    <lineage>
        <taxon>Bacteria</taxon>
        <taxon>Pseudomonadati</taxon>
        <taxon>Pseudomonadota</taxon>
        <taxon>Alphaproteobacteria</taxon>
        <taxon>Rhodobacterales</taxon>
        <taxon>Paracoccaceae</taxon>
        <taxon>Fuscibacter</taxon>
    </lineage>
</organism>
<keyword evidence="3" id="KW-1185">Reference proteome</keyword>
<evidence type="ECO:0000313" key="2">
    <source>
        <dbReference type="EMBL" id="MBL4927612.1"/>
    </source>
</evidence>
<gene>
    <name evidence="2" type="ORF">JI744_05775</name>
</gene>
<dbReference type="InterPro" id="IPR009506">
    <property type="entry name" value="YjiS-like"/>
</dbReference>
<proteinExistence type="predicted"/>
<dbReference type="AlphaFoldDB" id="A0A8J7MNQ6"/>
<name>A0A8J7MNQ6_9RHOB</name>
<protein>
    <submittedName>
        <fullName evidence="2">DUF1127 domain-containing protein</fullName>
    </submittedName>
</protein>
<evidence type="ECO:0000259" key="1">
    <source>
        <dbReference type="Pfam" id="PF06568"/>
    </source>
</evidence>
<dbReference type="Pfam" id="PF06568">
    <property type="entry name" value="YjiS-like"/>
    <property type="match status" value="1"/>
</dbReference>
<dbReference type="EMBL" id="JAESVP010000002">
    <property type="protein sequence ID" value="MBL4927612.1"/>
    <property type="molecule type" value="Genomic_DNA"/>
</dbReference>
<comment type="caution">
    <text evidence="2">The sequence shown here is derived from an EMBL/GenBank/DDBJ whole genome shotgun (WGS) entry which is preliminary data.</text>
</comment>
<dbReference type="RefSeq" id="WP_202658733.1">
    <property type="nucleotide sequence ID" value="NZ_JAESVP010000002.1"/>
</dbReference>
<dbReference type="Proteomes" id="UP000619033">
    <property type="component" value="Unassembled WGS sequence"/>
</dbReference>
<evidence type="ECO:0000313" key="3">
    <source>
        <dbReference type="Proteomes" id="UP000619033"/>
    </source>
</evidence>
<accession>A0A8J7MNQ6</accession>
<feature type="domain" description="YjiS-like" evidence="1">
    <location>
        <begin position="28"/>
        <end position="53"/>
    </location>
</feature>
<reference evidence="2" key="1">
    <citation type="submission" date="2021-01" db="EMBL/GenBank/DDBJ databases">
        <title>Genome seq and assembly of Tabrizicola sp. KVB23.</title>
        <authorList>
            <person name="Chhetri G."/>
        </authorList>
    </citation>
    <scope>NUCLEOTIDE SEQUENCE</scope>
    <source>
        <strain evidence="2">KVB23</strain>
    </source>
</reference>
<sequence>MQSSLLIAERPLPPLSRIAFSVAMTVLAWENRRHTRAALKRLDPHVLRDIGLDPVAAVDEAEKPFWRA</sequence>